<keyword evidence="5" id="KW-0808">Transferase</keyword>
<comment type="caution">
    <text evidence="14">The sequence shown here is derived from an EMBL/GenBank/DDBJ whole genome shotgun (WGS) entry which is preliminary data.</text>
</comment>
<dbReference type="Proteomes" id="UP000626109">
    <property type="component" value="Unassembled WGS sequence"/>
</dbReference>
<evidence type="ECO:0000256" key="11">
    <source>
        <dbReference type="ARBA" id="ARBA00023242"/>
    </source>
</evidence>
<proteinExistence type="inferred from homology"/>
<comment type="subcellular location">
    <subcellularLocation>
        <location evidence="1">Nucleus</location>
    </subcellularLocation>
</comment>
<dbReference type="GO" id="GO:0003899">
    <property type="term" value="F:DNA-directed RNA polymerase activity"/>
    <property type="evidence" value="ECO:0007669"/>
    <property type="project" value="UniProtKB-EC"/>
</dbReference>
<feature type="domain" description="DNA-directed RNA polymerase subunit 2 hybrid-binding" evidence="12">
    <location>
        <begin position="21"/>
        <end position="221"/>
    </location>
</feature>
<dbReference type="InterPro" id="IPR007641">
    <property type="entry name" value="RNA_pol_Rpb2_7"/>
</dbReference>
<organism evidence="14 15">
    <name type="scientific">Polarella glacialis</name>
    <name type="common">Dinoflagellate</name>
    <dbReference type="NCBI Taxonomy" id="89957"/>
    <lineage>
        <taxon>Eukaryota</taxon>
        <taxon>Sar</taxon>
        <taxon>Alveolata</taxon>
        <taxon>Dinophyceae</taxon>
        <taxon>Suessiales</taxon>
        <taxon>Suessiaceae</taxon>
        <taxon>Polarella</taxon>
    </lineage>
</organism>
<dbReference type="EC" id="2.7.7.6" evidence="3"/>
<evidence type="ECO:0000256" key="4">
    <source>
        <dbReference type="ARBA" id="ARBA00022478"/>
    </source>
</evidence>
<evidence type="ECO:0000256" key="9">
    <source>
        <dbReference type="ARBA" id="ARBA00022833"/>
    </source>
</evidence>
<dbReference type="SUPFAM" id="SSF64484">
    <property type="entry name" value="beta and beta-prime subunits of DNA dependent RNA-polymerase"/>
    <property type="match status" value="1"/>
</dbReference>
<evidence type="ECO:0000259" key="12">
    <source>
        <dbReference type="Pfam" id="PF00562"/>
    </source>
</evidence>
<dbReference type="PANTHER" id="PTHR20856">
    <property type="entry name" value="DNA-DIRECTED RNA POLYMERASE I SUBUNIT 2"/>
    <property type="match status" value="1"/>
</dbReference>
<evidence type="ECO:0000256" key="10">
    <source>
        <dbReference type="ARBA" id="ARBA00023163"/>
    </source>
</evidence>
<keyword evidence="6" id="KW-0548">Nucleotidyltransferase</keyword>
<evidence type="ECO:0000256" key="5">
    <source>
        <dbReference type="ARBA" id="ARBA00022679"/>
    </source>
</evidence>
<evidence type="ECO:0000256" key="6">
    <source>
        <dbReference type="ARBA" id="ARBA00022695"/>
    </source>
</evidence>
<sequence length="352" mass="39237">DDEPCFVEQLCMVDGAGIKGSEPCRRAMLKLRYRRNPVVGDKFSSRHGQKGVMSILWPAEDMPFTDSGITPDILFNPHGFPSRMTIGMLIESIAGKTAACEGRKTADGTTFREYSDMYNSGADNEADPFRMADGLEPQKGQAVGGPKAAEYFGNTLLKHGYEKLGTDRMYSGIHGCEIETDIFVGVVYYQRLRHLVMDKAQVRSRGRVDRLTNQPVKGRKKHGGIRFGEMERDSLLAHGASFLLHDRLMRCSDYDVAYVCPKCGSVLTPQANGRAQAGFLGSLRGEEGDPWECPPCSRKEKKLVRCHPLPIPWVFRYLACELAAMNVKMQIHVADRAKEVSLSVDPWKGRVD</sequence>
<dbReference type="GO" id="GO:0032549">
    <property type="term" value="F:ribonucleoside binding"/>
    <property type="evidence" value="ECO:0007669"/>
    <property type="project" value="InterPro"/>
</dbReference>
<dbReference type="EMBL" id="CAJNNW010028987">
    <property type="protein sequence ID" value="CAE8698503.1"/>
    <property type="molecule type" value="Genomic_DNA"/>
</dbReference>
<dbReference type="Pfam" id="PF00562">
    <property type="entry name" value="RNA_pol_Rpb2_6"/>
    <property type="match status" value="1"/>
</dbReference>
<evidence type="ECO:0000256" key="1">
    <source>
        <dbReference type="ARBA" id="ARBA00004123"/>
    </source>
</evidence>
<dbReference type="AlphaFoldDB" id="A0A813KGM2"/>
<name>A0A813KGM2_POLGL</name>
<accession>A0A813KGM2</accession>
<dbReference type="GO" id="GO:0000428">
    <property type="term" value="C:DNA-directed RNA polymerase complex"/>
    <property type="evidence" value="ECO:0007669"/>
    <property type="project" value="UniProtKB-KW"/>
</dbReference>
<evidence type="ECO:0000256" key="7">
    <source>
        <dbReference type="ARBA" id="ARBA00022723"/>
    </source>
</evidence>
<evidence type="ECO:0000256" key="2">
    <source>
        <dbReference type="ARBA" id="ARBA00006835"/>
    </source>
</evidence>
<dbReference type="Pfam" id="PF04560">
    <property type="entry name" value="RNA_pol_Rpb2_7"/>
    <property type="match status" value="1"/>
</dbReference>
<reference evidence="14" key="1">
    <citation type="submission" date="2021-02" db="EMBL/GenBank/DDBJ databases">
        <authorList>
            <person name="Dougan E. K."/>
            <person name="Rhodes N."/>
            <person name="Thang M."/>
            <person name="Chan C."/>
        </authorList>
    </citation>
    <scope>NUCLEOTIDE SEQUENCE</scope>
</reference>
<dbReference type="GO" id="GO:0005634">
    <property type="term" value="C:nucleus"/>
    <property type="evidence" value="ECO:0007669"/>
    <property type="project" value="UniProtKB-SubCell"/>
</dbReference>
<keyword evidence="10" id="KW-0804">Transcription</keyword>
<keyword evidence="4" id="KW-0240">DNA-directed RNA polymerase</keyword>
<dbReference type="PROSITE" id="PS01166">
    <property type="entry name" value="RNA_POL_BETA"/>
    <property type="match status" value="1"/>
</dbReference>
<dbReference type="InterPro" id="IPR037033">
    <property type="entry name" value="DNA-dir_RNAP_su2_hyb_sf"/>
</dbReference>
<evidence type="ECO:0000256" key="8">
    <source>
        <dbReference type="ARBA" id="ARBA00022771"/>
    </source>
</evidence>
<feature type="non-terminal residue" evidence="14">
    <location>
        <position position="352"/>
    </location>
</feature>
<keyword evidence="11" id="KW-0539">Nucleus</keyword>
<protein>
    <recommendedName>
        <fullName evidence="3">DNA-directed RNA polymerase</fullName>
        <ecNumber evidence="3">2.7.7.6</ecNumber>
    </recommendedName>
</protein>
<evidence type="ECO:0000313" key="15">
    <source>
        <dbReference type="Proteomes" id="UP000626109"/>
    </source>
</evidence>
<evidence type="ECO:0000259" key="13">
    <source>
        <dbReference type="Pfam" id="PF04560"/>
    </source>
</evidence>
<evidence type="ECO:0000256" key="3">
    <source>
        <dbReference type="ARBA" id="ARBA00012418"/>
    </source>
</evidence>
<dbReference type="Gene3D" id="2.40.270.10">
    <property type="entry name" value="DNA-directed RNA polymerase, subunit 2, domain 6"/>
    <property type="match status" value="1"/>
</dbReference>
<dbReference type="InterPro" id="IPR007120">
    <property type="entry name" value="DNA-dir_RNAP_su2_dom"/>
</dbReference>
<evidence type="ECO:0000313" key="14">
    <source>
        <dbReference type="EMBL" id="CAE8698503.1"/>
    </source>
</evidence>
<dbReference type="GO" id="GO:0008270">
    <property type="term" value="F:zinc ion binding"/>
    <property type="evidence" value="ECO:0007669"/>
    <property type="project" value="UniProtKB-KW"/>
</dbReference>
<gene>
    <name evidence="14" type="ORF">PGLA2088_LOCUS30770</name>
</gene>
<comment type="similarity">
    <text evidence="2">Belongs to the RNA polymerase beta chain family.</text>
</comment>
<keyword evidence="8" id="KW-0863">Zinc-finger</keyword>
<keyword evidence="7" id="KW-0479">Metal-binding</keyword>
<dbReference type="InterPro" id="IPR015712">
    <property type="entry name" value="DNA-dir_RNA_pol_su2"/>
</dbReference>
<dbReference type="InterPro" id="IPR007121">
    <property type="entry name" value="RNA_pol_bsu_CS"/>
</dbReference>
<keyword evidence="9" id="KW-0862">Zinc</keyword>
<dbReference type="GO" id="GO:0006351">
    <property type="term" value="P:DNA-templated transcription"/>
    <property type="evidence" value="ECO:0007669"/>
    <property type="project" value="InterPro"/>
</dbReference>
<dbReference type="GO" id="GO:0003677">
    <property type="term" value="F:DNA binding"/>
    <property type="evidence" value="ECO:0007669"/>
    <property type="project" value="InterPro"/>
</dbReference>
<dbReference type="Gene3D" id="3.90.1800.10">
    <property type="entry name" value="RNA polymerase alpha subunit dimerisation domain"/>
    <property type="match status" value="1"/>
</dbReference>
<dbReference type="FunFam" id="3.90.1800.10:FF:000004">
    <property type="entry name" value="DNA-directed RNA polymerase subunit beta"/>
    <property type="match status" value="1"/>
</dbReference>
<feature type="domain" description="RNA polymerase Rpb2" evidence="13">
    <location>
        <begin position="223"/>
        <end position="332"/>
    </location>
</feature>